<evidence type="ECO:0000256" key="8">
    <source>
        <dbReference type="ARBA" id="ARBA00023212"/>
    </source>
</evidence>
<keyword evidence="12" id="KW-1185">Reference proteome</keyword>
<keyword evidence="5" id="KW-0130">Cell adhesion</keyword>
<feature type="compositionally biased region" description="Polar residues" evidence="10">
    <location>
        <begin position="293"/>
        <end position="303"/>
    </location>
</feature>
<protein>
    <submittedName>
        <fullName evidence="11">Uncharacterized protein</fullName>
    </submittedName>
</protein>
<feature type="region of interest" description="Disordered" evidence="10">
    <location>
        <begin position="291"/>
        <end position="322"/>
    </location>
</feature>
<dbReference type="GO" id="GO:0036064">
    <property type="term" value="C:ciliary basal body"/>
    <property type="evidence" value="ECO:0007669"/>
    <property type="project" value="TreeGrafter"/>
</dbReference>
<dbReference type="Proteomes" id="UP001209878">
    <property type="component" value="Unassembled WGS sequence"/>
</dbReference>
<reference evidence="11" key="1">
    <citation type="journal article" date="2023" name="Mol. Biol. Evol.">
        <title>Third-Generation Sequencing Reveals the Adaptive Role of the Epigenome in Three Deep-Sea Polychaetes.</title>
        <authorList>
            <person name="Perez M."/>
            <person name="Aroh O."/>
            <person name="Sun Y."/>
            <person name="Lan Y."/>
            <person name="Juniper S.K."/>
            <person name="Young C.R."/>
            <person name="Angers B."/>
            <person name="Qian P.Y."/>
        </authorList>
    </citation>
    <scope>NUCLEOTIDE SEQUENCE</scope>
    <source>
        <strain evidence="11">R07B-5</strain>
    </source>
</reference>
<feature type="compositionally biased region" description="Low complexity" evidence="10">
    <location>
        <begin position="499"/>
        <end position="508"/>
    </location>
</feature>
<evidence type="ECO:0000256" key="9">
    <source>
        <dbReference type="SAM" id="Coils"/>
    </source>
</evidence>
<name>A0AAD9KSG2_RIDPI</name>
<feature type="compositionally biased region" description="Basic and acidic residues" evidence="10">
    <location>
        <begin position="379"/>
        <end position="391"/>
    </location>
</feature>
<dbReference type="AlphaFoldDB" id="A0AAD9KSG2"/>
<feature type="region of interest" description="Disordered" evidence="10">
    <location>
        <begin position="496"/>
        <end position="544"/>
    </location>
</feature>
<keyword evidence="7 9" id="KW-0175">Coiled coil</keyword>
<feature type="coiled-coil region" evidence="9">
    <location>
        <begin position="100"/>
        <end position="183"/>
    </location>
</feature>
<dbReference type="InterPro" id="IPR021622">
    <property type="entry name" value="Afadin/alpha-actinin-bd"/>
</dbReference>
<sequence length="635" mass="73047">MSGWGSLNGLAETDFLTRYMSQSCSPLYRINNTELQFSPSPPGGTVQSYENTATMTQFCGEHNVEDCLAYLNTEVTTLGMAPLYDSRTVSFDVVRMVNCLHDLLQKHQNSARIREELENRQHRTEADMMRLQLLHERLKESLRQYERELMQQQEKDRQLTNKNKLLSTKLKAEKDEVRRLQSVMQHRDVQYQHEQRKGDREMTRLKDRLHQLLMDKTERKIGIDISNSLQRSDGKRGVWRTGTRDQEDMYRLVISNYEEKQKELMEENSDLRQCLSDMQKELHALLGMRTNRTRTSSQSHIDGDTSDWSDCENSTVARPTEEMSDGHFQMPYECVRDSIEKSLKEKCRLLRLYIRNIEKQPGGSKSPARRESTASVKTANDEKHSRETEKLNKQINRYREIIEQQEILIQQTLQPTPPPTAQLSDEANSFMIESESEFLDAAKKFFSEQKANFEDERQKFTEAAIRLGREKVAFEEEKAAFLKEQFFKMSPFKDHSRSVSESSVTPEVTRGKRLLPSTPSYQEAPPRHLNFSTPVSLSRPQSGPSTADLYRALGLTSNSSVNRERRELPKLRGESPAGVCHMTCENGSSPVSVGTATTSSSTSPMSNMSVHRLAEHVDNVKLALRQKHSQDTDSN</sequence>
<dbReference type="EMBL" id="JAODUO010000660">
    <property type="protein sequence ID" value="KAK2176495.1"/>
    <property type="molecule type" value="Genomic_DNA"/>
</dbReference>
<keyword evidence="8" id="KW-0206">Cytoskeleton</keyword>
<dbReference type="GO" id="GO:0070161">
    <property type="term" value="C:anchoring junction"/>
    <property type="evidence" value="ECO:0007669"/>
    <property type="project" value="UniProtKB-SubCell"/>
</dbReference>
<evidence type="ECO:0000256" key="10">
    <source>
        <dbReference type="SAM" id="MobiDB-lite"/>
    </source>
</evidence>
<evidence type="ECO:0000256" key="7">
    <source>
        <dbReference type="ARBA" id="ARBA00023054"/>
    </source>
</evidence>
<accession>A0AAD9KSG2</accession>
<dbReference type="PANTHER" id="PTHR46507">
    <property type="entry name" value="AFADIN- AND ALPHA-ACTININ-BINDING PROTEIN"/>
    <property type="match status" value="1"/>
</dbReference>
<gene>
    <name evidence="11" type="ORF">NP493_659g01066</name>
</gene>
<dbReference type="Pfam" id="PF11559">
    <property type="entry name" value="ADIP"/>
    <property type="match status" value="1"/>
</dbReference>
<feature type="compositionally biased region" description="Polar residues" evidence="10">
    <location>
        <begin position="530"/>
        <end position="544"/>
    </location>
</feature>
<keyword evidence="4" id="KW-0963">Cytoplasm</keyword>
<feature type="region of interest" description="Disordered" evidence="10">
    <location>
        <begin position="359"/>
        <end position="391"/>
    </location>
</feature>
<keyword evidence="6" id="KW-0965">Cell junction</keyword>
<evidence type="ECO:0000256" key="1">
    <source>
        <dbReference type="ARBA" id="ARBA00004282"/>
    </source>
</evidence>
<evidence type="ECO:0000256" key="4">
    <source>
        <dbReference type="ARBA" id="ARBA00022490"/>
    </source>
</evidence>
<dbReference type="PANTHER" id="PTHR46507:SF4">
    <property type="entry name" value="SSX FAMILY MEMBER 2 INTERACTING PROTEIN"/>
    <property type="match status" value="1"/>
</dbReference>
<feature type="coiled-coil region" evidence="9">
    <location>
        <begin position="254"/>
        <end position="281"/>
    </location>
</feature>
<evidence type="ECO:0000313" key="11">
    <source>
        <dbReference type="EMBL" id="KAK2176495.1"/>
    </source>
</evidence>
<dbReference type="InterPro" id="IPR052300">
    <property type="entry name" value="Adhesion_Centrosome_assoc"/>
</dbReference>
<dbReference type="GO" id="GO:0035735">
    <property type="term" value="P:intraciliary transport involved in cilium assembly"/>
    <property type="evidence" value="ECO:0007669"/>
    <property type="project" value="TreeGrafter"/>
</dbReference>
<evidence type="ECO:0000313" key="12">
    <source>
        <dbReference type="Proteomes" id="UP001209878"/>
    </source>
</evidence>
<organism evidence="11 12">
    <name type="scientific">Ridgeia piscesae</name>
    <name type="common">Tubeworm</name>
    <dbReference type="NCBI Taxonomy" id="27915"/>
    <lineage>
        <taxon>Eukaryota</taxon>
        <taxon>Metazoa</taxon>
        <taxon>Spiralia</taxon>
        <taxon>Lophotrochozoa</taxon>
        <taxon>Annelida</taxon>
        <taxon>Polychaeta</taxon>
        <taxon>Sedentaria</taxon>
        <taxon>Canalipalpata</taxon>
        <taxon>Sabellida</taxon>
        <taxon>Siboglinidae</taxon>
        <taxon>Ridgeia</taxon>
    </lineage>
</organism>
<comment type="similarity">
    <text evidence="3">Belongs to the ADIP family.</text>
</comment>
<comment type="caution">
    <text evidence="11">The sequence shown here is derived from an EMBL/GenBank/DDBJ whole genome shotgun (WGS) entry which is preliminary data.</text>
</comment>
<evidence type="ECO:0000256" key="2">
    <source>
        <dbReference type="ARBA" id="ARBA00004300"/>
    </source>
</evidence>
<dbReference type="GO" id="GO:0034451">
    <property type="term" value="C:centriolar satellite"/>
    <property type="evidence" value="ECO:0007669"/>
    <property type="project" value="TreeGrafter"/>
</dbReference>
<evidence type="ECO:0000256" key="5">
    <source>
        <dbReference type="ARBA" id="ARBA00022889"/>
    </source>
</evidence>
<proteinExistence type="inferred from homology"/>
<comment type="subcellular location">
    <subcellularLocation>
        <location evidence="1">Cell junction</location>
    </subcellularLocation>
    <subcellularLocation>
        <location evidence="2">Cytoplasm</location>
        <location evidence="2">Cytoskeleton</location>
        <location evidence="2">Microtubule organizing center</location>
        <location evidence="2">Centrosome</location>
    </subcellularLocation>
</comment>
<feature type="region of interest" description="Disordered" evidence="10">
    <location>
        <begin position="588"/>
        <end position="607"/>
    </location>
</feature>
<evidence type="ECO:0000256" key="3">
    <source>
        <dbReference type="ARBA" id="ARBA00009291"/>
    </source>
</evidence>
<evidence type="ECO:0000256" key="6">
    <source>
        <dbReference type="ARBA" id="ARBA00022949"/>
    </source>
</evidence>
<dbReference type="GO" id="GO:0007155">
    <property type="term" value="P:cell adhesion"/>
    <property type="evidence" value="ECO:0007669"/>
    <property type="project" value="UniProtKB-KW"/>
</dbReference>